<reference evidence="2" key="1">
    <citation type="journal article" date="2020" name="Stud. Mycol.">
        <title>101 Dothideomycetes genomes: a test case for predicting lifestyles and emergence of pathogens.</title>
        <authorList>
            <person name="Haridas S."/>
            <person name="Albert R."/>
            <person name="Binder M."/>
            <person name="Bloem J."/>
            <person name="Labutti K."/>
            <person name="Salamov A."/>
            <person name="Andreopoulos B."/>
            <person name="Baker S."/>
            <person name="Barry K."/>
            <person name="Bills G."/>
            <person name="Bluhm B."/>
            <person name="Cannon C."/>
            <person name="Castanera R."/>
            <person name="Culley D."/>
            <person name="Daum C."/>
            <person name="Ezra D."/>
            <person name="Gonzalez J."/>
            <person name="Henrissat B."/>
            <person name="Kuo A."/>
            <person name="Liang C."/>
            <person name="Lipzen A."/>
            <person name="Lutzoni F."/>
            <person name="Magnuson J."/>
            <person name="Mondo S."/>
            <person name="Nolan M."/>
            <person name="Ohm R."/>
            <person name="Pangilinan J."/>
            <person name="Park H.-J."/>
            <person name="Ramirez L."/>
            <person name="Alfaro M."/>
            <person name="Sun H."/>
            <person name="Tritt A."/>
            <person name="Yoshinaga Y."/>
            <person name="Zwiers L.-H."/>
            <person name="Turgeon B."/>
            <person name="Goodwin S."/>
            <person name="Spatafora J."/>
            <person name="Crous P."/>
            <person name="Grigoriev I."/>
        </authorList>
    </citation>
    <scope>NUCLEOTIDE SEQUENCE</scope>
    <source>
        <strain evidence="2">CBS 119687</strain>
    </source>
</reference>
<feature type="region of interest" description="Disordered" evidence="1">
    <location>
        <begin position="466"/>
        <end position="690"/>
    </location>
</feature>
<name>A0A6A6AER1_9PLEO</name>
<feature type="compositionally biased region" description="Polar residues" evidence="1">
    <location>
        <begin position="595"/>
        <end position="607"/>
    </location>
</feature>
<dbReference type="Proteomes" id="UP000799771">
    <property type="component" value="Unassembled WGS sequence"/>
</dbReference>
<protein>
    <submittedName>
        <fullName evidence="2">Uncharacterized protein</fullName>
    </submittedName>
</protein>
<feature type="compositionally biased region" description="Pro residues" evidence="1">
    <location>
        <begin position="13"/>
        <end position="22"/>
    </location>
</feature>
<feature type="compositionally biased region" description="Polar residues" evidence="1">
    <location>
        <begin position="540"/>
        <end position="556"/>
    </location>
</feature>
<proteinExistence type="predicted"/>
<evidence type="ECO:0000313" key="3">
    <source>
        <dbReference type="Proteomes" id="UP000799771"/>
    </source>
</evidence>
<feature type="region of interest" description="Disordered" evidence="1">
    <location>
        <begin position="1"/>
        <end position="283"/>
    </location>
</feature>
<feature type="compositionally biased region" description="Low complexity" evidence="1">
    <location>
        <begin position="81"/>
        <end position="100"/>
    </location>
</feature>
<evidence type="ECO:0000313" key="2">
    <source>
        <dbReference type="EMBL" id="KAF2129595.1"/>
    </source>
</evidence>
<feature type="compositionally biased region" description="Polar residues" evidence="1">
    <location>
        <begin position="212"/>
        <end position="249"/>
    </location>
</feature>
<feature type="compositionally biased region" description="Polar residues" evidence="1">
    <location>
        <begin position="174"/>
        <end position="183"/>
    </location>
</feature>
<feature type="compositionally biased region" description="Polar residues" evidence="1">
    <location>
        <begin position="256"/>
        <end position="281"/>
    </location>
</feature>
<dbReference type="AlphaFoldDB" id="A0A6A6AER1"/>
<feature type="compositionally biased region" description="Pro residues" evidence="1">
    <location>
        <begin position="145"/>
        <end position="157"/>
    </location>
</feature>
<keyword evidence="3" id="KW-1185">Reference proteome</keyword>
<feature type="compositionally biased region" description="Low complexity" evidence="1">
    <location>
        <begin position="158"/>
        <end position="173"/>
    </location>
</feature>
<dbReference type="GeneID" id="54403077"/>
<dbReference type="EMBL" id="ML977506">
    <property type="protein sequence ID" value="KAF2129595.1"/>
    <property type="molecule type" value="Genomic_DNA"/>
</dbReference>
<sequence length="690" mass="75876">MSWNGPIAGAAPYQPPQYPQGPPGYGQHPPYQYGQQPGYGQYPPTPTFPPNGQPQRPLDNRPPKKKGNPVITRYPPPPGYRGPAQPQGPFGTNQYSNQYQPPQPGFPQAPPNGYAQTPPAPQTYSNQAFSAPPPGQAYHTQGYAPPQPPTYHQPPHPQAQNQQWPQQGYPPNQAYSQPNQGFSQAPGYPGGQGHTPSQSTYNGYPHQPAPVDQNQQSYDHSQGWQAPNGQASYQANNQAPGWQTSNVQQPYPPNDHYNSYNGTPTNGLPMSDPNSTPTPTTAHLAVSQPHTQSAQPVGVAGDNGASEKPQLFLAWDDWDFDFDGAIWPKSNEPVDPNLSLGVIIWHPAKQVTRALPSTFADAEEQAMSPTPETLDNAESVSVYFTAENSHEAFLNVRQTDDWERVQNDPVFVVFTDDEMRHNLVALEDCIAQRDRPDEFSDDMSYIKDEEMPDSAWSIMDHLEQALSASGAEEPRRSGLSRAGSSTSFTQEDILAKLGVTGAPKPPSHEAMPMSLSSYDEKPPSSLPEKPIDSAPPSMPLHTQSAPQSAQVPTGHQNFGHGPAHPRPYGSMSSSILGRPPPPPPPPERQRYDPWNANNFQHQQNSHGFGSPARSDGSNRTMVGSDFESDKPMGGTEDLPTPVPKLHRSDSSSARKRSYEDTDQYDEKQRQHDDQSKRKRRSQVDAVYSRR</sequence>
<dbReference type="RefSeq" id="XP_033523984.1">
    <property type="nucleotide sequence ID" value="XM_033662645.1"/>
</dbReference>
<feature type="compositionally biased region" description="Pro residues" evidence="1">
    <location>
        <begin position="43"/>
        <end position="52"/>
    </location>
</feature>
<evidence type="ECO:0000256" key="1">
    <source>
        <dbReference type="SAM" id="MobiDB-lite"/>
    </source>
</evidence>
<accession>A0A6A6AER1</accession>
<organism evidence="2 3">
    <name type="scientific">Dothidotthia symphoricarpi CBS 119687</name>
    <dbReference type="NCBI Taxonomy" id="1392245"/>
    <lineage>
        <taxon>Eukaryota</taxon>
        <taxon>Fungi</taxon>
        <taxon>Dikarya</taxon>
        <taxon>Ascomycota</taxon>
        <taxon>Pezizomycotina</taxon>
        <taxon>Dothideomycetes</taxon>
        <taxon>Pleosporomycetidae</taxon>
        <taxon>Pleosporales</taxon>
        <taxon>Dothidotthiaceae</taxon>
        <taxon>Dothidotthia</taxon>
    </lineage>
</organism>
<feature type="compositionally biased region" description="Pro residues" evidence="1">
    <location>
        <begin position="101"/>
        <end position="110"/>
    </location>
</feature>
<feature type="compositionally biased region" description="Low complexity" evidence="1">
    <location>
        <begin position="25"/>
        <end position="42"/>
    </location>
</feature>
<feature type="compositionally biased region" description="Basic and acidic residues" evidence="1">
    <location>
        <begin position="656"/>
        <end position="675"/>
    </location>
</feature>
<gene>
    <name evidence="2" type="ORF">P153DRAFT_22300</name>
</gene>
<dbReference type="OrthoDB" id="5431222at2759"/>